<reference evidence="2 3" key="1">
    <citation type="journal article" date="2015" name="BMC Genomics">
        <title>Insights from the genome of Ophiocordyceps polyrhachis-furcata to pathogenicity and host specificity in insect fungi.</title>
        <authorList>
            <person name="Wichadakul D."/>
            <person name="Kobmoo N."/>
            <person name="Ingsriswang S."/>
            <person name="Tangphatsornruang S."/>
            <person name="Chantasingh D."/>
            <person name="Luangsa-ard J.J."/>
            <person name="Eurwilaichitr L."/>
        </authorList>
    </citation>
    <scope>NUCLEOTIDE SEQUENCE [LARGE SCALE GENOMIC DNA]</scope>
    <source>
        <strain evidence="2 3">BCC 54312</strain>
    </source>
</reference>
<keyword evidence="1" id="KW-0812">Transmembrane</keyword>
<evidence type="ECO:0000313" key="3">
    <source>
        <dbReference type="Proteomes" id="UP000253664"/>
    </source>
</evidence>
<keyword evidence="1" id="KW-0472">Membrane</keyword>
<accession>A0A367LCM2</accession>
<evidence type="ECO:0000256" key="1">
    <source>
        <dbReference type="SAM" id="Phobius"/>
    </source>
</evidence>
<protein>
    <submittedName>
        <fullName evidence="2">Uncharacterized protein</fullName>
    </submittedName>
</protein>
<dbReference type="EMBL" id="LKCN02000007">
    <property type="protein sequence ID" value="RCI12173.1"/>
    <property type="molecule type" value="Genomic_DNA"/>
</dbReference>
<sequence length="81" mass="9644">MFSYVQPCHHSTSFLFPLSLVLEKRHVFFFFEAYSVSVFYDVYARFYFMYHLNGQNATPTPPSFLFFSFLSLTADMSRRGR</sequence>
<proteinExistence type="predicted"/>
<evidence type="ECO:0000313" key="2">
    <source>
        <dbReference type="EMBL" id="RCI12173.1"/>
    </source>
</evidence>
<organism evidence="2 3">
    <name type="scientific">Ophiocordyceps polyrhachis-furcata BCC 54312</name>
    <dbReference type="NCBI Taxonomy" id="1330021"/>
    <lineage>
        <taxon>Eukaryota</taxon>
        <taxon>Fungi</taxon>
        <taxon>Dikarya</taxon>
        <taxon>Ascomycota</taxon>
        <taxon>Pezizomycotina</taxon>
        <taxon>Sordariomycetes</taxon>
        <taxon>Hypocreomycetidae</taxon>
        <taxon>Hypocreales</taxon>
        <taxon>Ophiocordycipitaceae</taxon>
        <taxon>Ophiocordyceps</taxon>
    </lineage>
</organism>
<feature type="transmembrane region" description="Helical" evidence="1">
    <location>
        <begin position="27"/>
        <end position="48"/>
    </location>
</feature>
<keyword evidence="1" id="KW-1133">Transmembrane helix</keyword>
<name>A0A367LCM2_9HYPO</name>
<keyword evidence="3" id="KW-1185">Reference proteome</keyword>
<dbReference type="Proteomes" id="UP000253664">
    <property type="component" value="Unassembled WGS sequence"/>
</dbReference>
<gene>
    <name evidence="2" type="ORF">L249_0770</name>
</gene>
<comment type="caution">
    <text evidence="2">The sequence shown here is derived from an EMBL/GenBank/DDBJ whole genome shotgun (WGS) entry which is preliminary data.</text>
</comment>
<dbReference type="AlphaFoldDB" id="A0A367LCM2"/>